<proteinExistence type="predicted"/>
<reference evidence="3 4" key="1">
    <citation type="submission" date="2019-07" db="EMBL/GenBank/DDBJ databases">
        <title>Finished genome of Venturia effusa.</title>
        <authorList>
            <person name="Young C.A."/>
            <person name="Cox M.P."/>
            <person name="Ganley A.R.D."/>
            <person name="David W.J."/>
        </authorList>
    </citation>
    <scope>NUCLEOTIDE SEQUENCE [LARGE SCALE GENOMIC DNA]</scope>
    <source>
        <strain evidence="4">albino</strain>
    </source>
</reference>
<keyword evidence="2" id="KW-0732">Signal</keyword>
<evidence type="ECO:0000256" key="2">
    <source>
        <dbReference type="SAM" id="SignalP"/>
    </source>
</evidence>
<organism evidence="3 4">
    <name type="scientific">Venturia effusa</name>
    <dbReference type="NCBI Taxonomy" id="50376"/>
    <lineage>
        <taxon>Eukaryota</taxon>
        <taxon>Fungi</taxon>
        <taxon>Dikarya</taxon>
        <taxon>Ascomycota</taxon>
        <taxon>Pezizomycotina</taxon>
        <taxon>Dothideomycetes</taxon>
        <taxon>Pleosporomycetidae</taxon>
        <taxon>Venturiales</taxon>
        <taxon>Venturiaceae</taxon>
        <taxon>Venturia</taxon>
    </lineage>
</organism>
<evidence type="ECO:0000313" key="4">
    <source>
        <dbReference type="Proteomes" id="UP000316270"/>
    </source>
</evidence>
<keyword evidence="4" id="KW-1185">Reference proteome</keyword>
<feature type="region of interest" description="Disordered" evidence="1">
    <location>
        <begin position="76"/>
        <end position="175"/>
    </location>
</feature>
<feature type="compositionally biased region" description="Polar residues" evidence="1">
    <location>
        <begin position="88"/>
        <end position="115"/>
    </location>
</feature>
<protein>
    <submittedName>
        <fullName evidence="3">Uncharacterized protein</fullName>
    </submittedName>
</protein>
<feature type="chain" id="PRO_5022129870" evidence="2">
    <location>
        <begin position="16"/>
        <end position="175"/>
    </location>
</feature>
<dbReference type="Proteomes" id="UP000316270">
    <property type="component" value="Chromosome 3"/>
</dbReference>
<name>A0A517L2D7_9PEZI</name>
<dbReference type="AlphaFoldDB" id="A0A517L2D7"/>
<evidence type="ECO:0000313" key="3">
    <source>
        <dbReference type="EMBL" id="QDS69804.1"/>
    </source>
</evidence>
<sequence>MRISLILTLVCTAVAAPIVGDKKPPSSADQKGDKPGLSWSSGVFGDFHIGVDGVSWHPVHKDGKYDLSHVVPAPSGYTGSAKPGQIVNIPQGSSRGSPNNANPSWGQAPTSNTANPVWEQAAKPGWGPPPSSSGNGWNGPPPSSSSNGWNGPARQNDGWPSIYNNNNGGGKQGGW</sequence>
<dbReference type="EMBL" id="CP042187">
    <property type="protein sequence ID" value="QDS69804.1"/>
    <property type="molecule type" value="Genomic_DNA"/>
</dbReference>
<feature type="signal peptide" evidence="2">
    <location>
        <begin position="1"/>
        <end position="15"/>
    </location>
</feature>
<accession>A0A517L2D7</accession>
<evidence type="ECO:0000256" key="1">
    <source>
        <dbReference type="SAM" id="MobiDB-lite"/>
    </source>
</evidence>
<gene>
    <name evidence="3" type="ORF">FKW77_010458</name>
</gene>